<sequence>MSAHTTSSLSVSALFDGSGRLTAIPRRPARREQLLAHLTETLFEEGRPYSEPEVNEALRTVHDDCSALRRYLVVAGHLSRTRDGRTYHRAAATALPPTA</sequence>
<evidence type="ECO:0000313" key="3">
    <source>
        <dbReference type="Proteomes" id="UP000054011"/>
    </source>
</evidence>
<organism evidence="2 3">
    <name type="scientific">Streptomyces kanasensis</name>
    <dbReference type="NCBI Taxonomy" id="936756"/>
    <lineage>
        <taxon>Bacteria</taxon>
        <taxon>Bacillati</taxon>
        <taxon>Actinomycetota</taxon>
        <taxon>Actinomycetes</taxon>
        <taxon>Kitasatosporales</taxon>
        <taxon>Streptomycetaceae</taxon>
        <taxon>Streptomyces</taxon>
    </lineage>
</organism>
<gene>
    <name evidence="2" type="ORF">ATE80_12925</name>
</gene>
<proteinExistence type="predicted"/>
<reference evidence="2 3" key="1">
    <citation type="submission" date="2015-11" db="EMBL/GenBank/DDBJ databases">
        <title>Genome-wide analysis reveals the secondary metabolome in Streptomyces kanasensis ZX01.</title>
        <authorList>
            <person name="Zhang G."/>
            <person name="Han L."/>
            <person name="Feng J."/>
            <person name="Zhang X."/>
        </authorList>
    </citation>
    <scope>NUCLEOTIDE SEQUENCE [LARGE SCALE GENOMIC DNA]</scope>
    <source>
        <strain evidence="2 3">ZX01</strain>
    </source>
</reference>
<dbReference type="EMBL" id="LNSV01000027">
    <property type="protein sequence ID" value="KUH38366.1"/>
    <property type="molecule type" value="Genomic_DNA"/>
</dbReference>
<accession>A0A100Y635</accession>
<dbReference type="RefSeq" id="WP_058942343.1">
    <property type="nucleotide sequence ID" value="NZ_LNSV01000027.1"/>
</dbReference>
<evidence type="ECO:0000313" key="2">
    <source>
        <dbReference type="EMBL" id="KUH38366.1"/>
    </source>
</evidence>
<protein>
    <recommendedName>
        <fullName evidence="1">DUF2087 domain-containing protein</fullName>
    </recommendedName>
</protein>
<dbReference type="Proteomes" id="UP000054011">
    <property type="component" value="Unassembled WGS sequence"/>
</dbReference>
<dbReference type="Pfam" id="PF09860">
    <property type="entry name" value="DUF2087"/>
    <property type="match status" value="1"/>
</dbReference>
<name>A0A100Y635_9ACTN</name>
<dbReference type="InterPro" id="IPR018656">
    <property type="entry name" value="DUF2087"/>
</dbReference>
<evidence type="ECO:0000259" key="1">
    <source>
        <dbReference type="Pfam" id="PF09860"/>
    </source>
</evidence>
<keyword evidence="3" id="KW-1185">Reference proteome</keyword>
<feature type="domain" description="DUF2087" evidence="1">
    <location>
        <begin position="20"/>
        <end position="89"/>
    </location>
</feature>
<comment type="caution">
    <text evidence="2">The sequence shown here is derived from an EMBL/GenBank/DDBJ whole genome shotgun (WGS) entry which is preliminary data.</text>
</comment>
<dbReference type="STRING" id="936756.ATE80_12925"/>
<dbReference type="AlphaFoldDB" id="A0A100Y635"/>
<dbReference type="OrthoDB" id="529288at2"/>